<evidence type="ECO:0000259" key="7">
    <source>
        <dbReference type="Pfam" id="PF02608"/>
    </source>
</evidence>
<dbReference type="InterPro" id="IPR028082">
    <property type="entry name" value="Peripla_BP_I"/>
</dbReference>
<dbReference type="Gene3D" id="3.40.50.2300">
    <property type="match status" value="2"/>
</dbReference>
<evidence type="ECO:0000256" key="6">
    <source>
        <dbReference type="ARBA" id="ARBA00023288"/>
    </source>
</evidence>
<name>A0A927CZ33_9BACI</name>
<evidence type="ECO:0000313" key="9">
    <source>
        <dbReference type="Proteomes" id="UP000602076"/>
    </source>
</evidence>
<keyword evidence="4" id="KW-0732">Signal</keyword>
<proteinExistence type="inferred from homology"/>
<accession>A0A927CZ33</accession>
<organism evidence="8 9">
    <name type="scientific">Peribacillus faecalis</name>
    <dbReference type="NCBI Taxonomy" id="2772559"/>
    <lineage>
        <taxon>Bacteria</taxon>
        <taxon>Bacillati</taxon>
        <taxon>Bacillota</taxon>
        <taxon>Bacilli</taxon>
        <taxon>Bacillales</taxon>
        <taxon>Bacillaceae</taxon>
        <taxon>Peribacillus</taxon>
    </lineage>
</organism>
<protein>
    <submittedName>
        <fullName evidence="8">BMP family ABC transporter substrate-binding protein</fullName>
    </submittedName>
</protein>
<evidence type="ECO:0000313" key="8">
    <source>
        <dbReference type="EMBL" id="MBD3110327.1"/>
    </source>
</evidence>
<evidence type="ECO:0000256" key="5">
    <source>
        <dbReference type="ARBA" id="ARBA00023136"/>
    </source>
</evidence>
<dbReference type="PANTHER" id="PTHR34296:SF2">
    <property type="entry name" value="ABC TRANSPORTER GUANOSINE-BINDING PROTEIN NUPN"/>
    <property type="match status" value="1"/>
</dbReference>
<dbReference type="EMBL" id="JACXSI010000066">
    <property type="protein sequence ID" value="MBD3110327.1"/>
    <property type="molecule type" value="Genomic_DNA"/>
</dbReference>
<evidence type="ECO:0000256" key="1">
    <source>
        <dbReference type="ARBA" id="ARBA00004193"/>
    </source>
</evidence>
<dbReference type="AlphaFoldDB" id="A0A927CZ33"/>
<evidence type="ECO:0000256" key="4">
    <source>
        <dbReference type="ARBA" id="ARBA00022729"/>
    </source>
</evidence>
<dbReference type="InterPro" id="IPR050957">
    <property type="entry name" value="BMP_lipoprotein"/>
</dbReference>
<dbReference type="Pfam" id="PF02608">
    <property type="entry name" value="Bmp"/>
    <property type="match status" value="1"/>
</dbReference>
<dbReference type="GO" id="GO:0005886">
    <property type="term" value="C:plasma membrane"/>
    <property type="evidence" value="ECO:0007669"/>
    <property type="project" value="UniProtKB-SubCell"/>
</dbReference>
<dbReference type="Proteomes" id="UP000602076">
    <property type="component" value="Unassembled WGS sequence"/>
</dbReference>
<comment type="subcellular location">
    <subcellularLocation>
        <location evidence="1">Cell membrane</location>
        <topology evidence="1">Lipid-anchor</topology>
    </subcellularLocation>
</comment>
<sequence>MKAIYLKGIATIFLIFILTGCNNNNEGNISNVGLLMSETINDQVWGTKGYRGLLQIASEYDVDVHFKEDIKSLMAVRNAVKEFDQAGVTLLFGNGHEFAEYFSEIADEYPHIQFVSINGEASEENTTSLSFDGYAMGYFGGMVAAKMTESGEIGIIPAFDWQPEVQGFIDGAKCQNENVTVHVSAVGNWNDIDSGLQKFEEQRADGVDIFYPAGDGFNVPIIEKVKENGLFVIGYVSDQHDLGAKTVLTSTVQHVDQLFLLAAEKFNNGTLESGNYNFDFKEGAITLGEFSSVVPEDFVKEMQTYVQSYIQTDKLPSKGN</sequence>
<evidence type="ECO:0000256" key="3">
    <source>
        <dbReference type="ARBA" id="ARBA00022475"/>
    </source>
</evidence>
<evidence type="ECO:0000256" key="2">
    <source>
        <dbReference type="ARBA" id="ARBA00008610"/>
    </source>
</evidence>
<dbReference type="PANTHER" id="PTHR34296">
    <property type="entry name" value="TRANSCRIPTIONAL ACTIVATOR PROTEIN MED"/>
    <property type="match status" value="1"/>
</dbReference>
<comment type="caution">
    <text evidence="8">The sequence shown here is derived from an EMBL/GenBank/DDBJ whole genome shotgun (WGS) entry which is preliminary data.</text>
</comment>
<keyword evidence="9" id="KW-1185">Reference proteome</keyword>
<dbReference type="InterPro" id="IPR003760">
    <property type="entry name" value="PnrA-like"/>
</dbReference>
<dbReference type="SUPFAM" id="SSF53822">
    <property type="entry name" value="Periplasmic binding protein-like I"/>
    <property type="match status" value="1"/>
</dbReference>
<comment type="similarity">
    <text evidence="2">Belongs to the BMP lipoprotein family.</text>
</comment>
<keyword evidence="5" id="KW-0472">Membrane</keyword>
<feature type="domain" description="ABC transporter substrate-binding protein PnrA-like" evidence="7">
    <location>
        <begin position="29"/>
        <end position="308"/>
    </location>
</feature>
<gene>
    <name evidence="8" type="ORF">IEO70_18535</name>
</gene>
<reference evidence="8" key="1">
    <citation type="submission" date="2020-09" db="EMBL/GenBank/DDBJ databases">
        <title>Bacillus faecalis sp. nov., a moderately halophilic bacterium isolated from cow faeces.</title>
        <authorList>
            <person name="Jiang L."/>
            <person name="Lee J."/>
        </authorList>
    </citation>
    <scope>NUCLEOTIDE SEQUENCE</scope>
    <source>
        <strain evidence="8">AGMB 02131</strain>
    </source>
</reference>
<keyword evidence="6" id="KW-0449">Lipoprotein</keyword>
<dbReference type="PROSITE" id="PS51257">
    <property type="entry name" value="PROKAR_LIPOPROTEIN"/>
    <property type="match status" value="1"/>
</dbReference>
<keyword evidence="3" id="KW-1003">Cell membrane</keyword>
<dbReference type="RefSeq" id="WP_190999858.1">
    <property type="nucleotide sequence ID" value="NZ_JACXSI010000066.1"/>
</dbReference>